<sequence>MPTYEYRCTSCGNLFEYFQKITDSPKHECERCSGQLKRLISGGIGPIFKGTGFYQTDYKNSSKESDKDSKKEKSDVKKEAKIESSNNKKDGQS</sequence>
<feature type="compositionally biased region" description="Basic and acidic residues" evidence="1">
    <location>
        <begin position="60"/>
        <end position="93"/>
    </location>
</feature>
<evidence type="ECO:0000313" key="3">
    <source>
        <dbReference type="EMBL" id="KUG26141.1"/>
    </source>
</evidence>
<dbReference type="SMART" id="SM00834">
    <property type="entry name" value="CxxC_CXXC_SSSS"/>
    <property type="match status" value="1"/>
</dbReference>
<name>A0A0W8FZ36_9ZZZZ</name>
<accession>A0A0W8FZ36</accession>
<evidence type="ECO:0000256" key="1">
    <source>
        <dbReference type="SAM" id="MobiDB-lite"/>
    </source>
</evidence>
<feature type="region of interest" description="Disordered" evidence="1">
    <location>
        <begin position="57"/>
        <end position="93"/>
    </location>
</feature>
<feature type="domain" description="Putative regulatory protein FmdB zinc ribbon" evidence="2">
    <location>
        <begin position="1"/>
        <end position="41"/>
    </location>
</feature>
<dbReference type="InterPro" id="IPR013429">
    <property type="entry name" value="Regulatory_FmdB_Zinc_ribbon"/>
</dbReference>
<dbReference type="EMBL" id="LNQE01000526">
    <property type="protein sequence ID" value="KUG26141.1"/>
    <property type="molecule type" value="Genomic_DNA"/>
</dbReference>
<comment type="caution">
    <text evidence="3">The sequence shown here is derived from an EMBL/GenBank/DDBJ whole genome shotgun (WGS) entry which is preliminary data.</text>
</comment>
<organism evidence="3">
    <name type="scientific">hydrocarbon metagenome</name>
    <dbReference type="NCBI Taxonomy" id="938273"/>
    <lineage>
        <taxon>unclassified sequences</taxon>
        <taxon>metagenomes</taxon>
        <taxon>ecological metagenomes</taxon>
    </lineage>
</organism>
<dbReference type="Pfam" id="PF09723">
    <property type="entry name" value="Zn_ribbon_8"/>
    <property type="match status" value="1"/>
</dbReference>
<reference evidence="3" key="1">
    <citation type="journal article" date="2015" name="Proc. Natl. Acad. Sci. U.S.A.">
        <title>Networks of energetic and metabolic interactions define dynamics in microbial communities.</title>
        <authorList>
            <person name="Embree M."/>
            <person name="Liu J.K."/>
            <person name="Al-Bassam M.M."/>
            <person name="Zengler K."/>
        </authorList>
    </citation>
    <scope>NUCLEOTIDE SEQUENCE</scope>
</reference>
<evidence type="ECO:0000259" key="2">
    <source>
        <dbReference type="SMART" id="SM00834"/>
    </source>
</evidence>
<dbReference type="PANTHER" id="PTHR34404">
    <property type="entry name" value="REGULATORY PROTEIN, FMDB FAMILY"/>
    <property type="match status" value="1"/>
</dbReference>
<dbReference type="PANTHER" id="PTHR34404:SF2">
    <property type="entry name" value="CONSERVED SERINE RICH PROTEIN"/>
    <property type="match status" value="1"/>
</dbReference>
<proteinExistence type="predicted"/>
<protein>
    <recommendedName>
        <fullName evidence="2">Putative regulatory protein FmdB zinc ribbon domain-containing protein</fullName>
    </recommendedName>
</protein>
<dbReference type="AlphaFoldDB" id="A0A0W8FZ36"/>
<dbReference type="NCBIfam" id="TIGR02605">
    <property type="entry name" value="CxxC_CxxC_SSSS"/>
    <property type="match status" value="1"/>
</dbReference>
<gene>
    <name evidence="3" type="ORF">ASZ90_004023</name>
</gene>